<dbReference type="PANTHER" id="PTHR33507:SF4">
    <property type="entry name" value="NODULATION COMPETITIVENESS PROTEIN NFED"/>
    <property type="match status" value="1"/>
</dbReference>
<comment type="caution">
    <text evidence="7">The sequence shown here is derived from an EMBL/GenBank/DDBJ whole genome shotgun (WGS) entry which is preliminary data.</text>
</comment>
<name>A0A0B8QVA1_9VIBR</name>
<dbReference type="GO" id="GO:0006508">
    <property type="term" value="P:proteolysis"/>
    <property type="evidence" value="ECO:0007669"/>
    <property type="project" value="UniProtKB-KW"/>
</dbReference>
<dbReference type="Pfam" id="PF01957">
    <property type="entry name" value="NfeD"/>
    <property type="match status" value="1"/>
</dbReference>
<dbReference type="GO" id="GO:0008233">
    <property type="term" value="F:peptidase activity"/>
    <property type="evidence" value="ECO:0007669"/>
    <property type="project" value="UniProtKB-KW"/>
</dbReference>
<feature type="domain" description="NfeD-like C-terminal" evidence="6">
    <location>
        <begin position="45"/>
        <end position="101"/>
    </location>
</feature>
<keyword evidence="7" id="KW-0645">Protease</keyword>
<dbReference type="GO" id="GO:0016020">
    <property type="term" value="C:membrane"/>
    <property type="evidence" value="ECO:0007669"/>
    <property type="project" value="UniProtKB-SubCell"/>
</dbReference>
<dbReference type="InterPro" id="IPR052165">
    <property type="entry name" value="Membrane_assoc_protease"/>
</dbReference>
<evidence type="ECO:0000313" key="7">
    <source>
        <dbReference type="EMBL" id="GAM78049.1"/>
    </source>
</evidence>
<dbReference type="STRING" id="1481914.JCM19241_777"/>
<dbReference type="PANTHER" id="PTHR33507">
    <property type="entry name" value="INNER MEMBRANE PROTEIN YBBJ"/>
    <property type="match status" value="1"/>
</dbReference>
<dbReference type="InterPro" id="IPR012340">
    <property type="entry name" value="NA-bd_OB-fold"/>
</dbReference>
<evidence type="ECO:0000256" key="5">
    <source>
        <dbReference type="SAM" id="Phobius"/>
    </source>
</evidence>
<reference evidence="7 8" key="1">
    <citation type="submission" date="2015-01" db="EMBL/GenBank/DDBJ databases">
        <title>Vibrio sp. C94 JCM 19241 whole genome shotgun sequence.</title>
        <authorList>
            <person name="Sawabe T."/>
            <person name="Meirelles P."/>
            <person name="Feng G."/>
            <person name="Sayaka M."/>
            <person name="Hattori M."/>
            <person name="Ohkuma M."/>
        </authorList>
    </citation>
    <scope>NUCLEOTIDE SEQUENCE [LARGE SCALE GENOMIC DNA]</scope>
    <source>
        <strain evidence="8">JCM 19241</strain>
    </source>
</reference>
<evidence type="ECO:0000256" key="1">
    <source>
        <dbReference type="ARBA" id="ARBA00004141"/>
    </source>
</evidence>
<keyword evidence="4 5" id="KW-0472">Membrane</keyword>
<reference evidence="7 8" key="2">
    <citation type="submission" date="2015-01" db="EMBL/GenBank/DDBJ databases">
        <authorList>
            <consortium name="NBRP consortium"/>
            <person name="Sawabe T."/>
            <person name="Meirelles P."/>
            <person name="Feng G."/>
            <person name="Sayaka M."/>
            <person name="Hattori M."/>
            <person name="Ohkuma M."/>
        </authorList>
    </citation>
    <scope>NUCLEOTIDE SEQUENCE [LARGE SCALE GENOMIC DNA]</scope>
    <source>
        <strain evidence="8">JCM 19241</strain>
    </source>
</reference>
<protein>
    <submittedName>
        <fullName evidence="7">Putative membrane-bound clpP-class protease</fullName>
    </submittedName>
</protein>
<comment type="subcellular location">
    <subcellularLocation>
        <location evidence="1">Membrane</location>
        <topology evidence="1">Multi-pass membrane protein</topology>
    </subcellularLocation>
</comment>
<evidence type="ECO:0000256" key="3">
    <source>
        <dbReference type="ARBA" id="ARBA00022989"/>
    </source>
</evidence>
<dbReference type="SUPFAM" id="SSF141322">
    <property type="entry name" value="NfeD domain-like"/>
    <property type="match status" value="1"/>
</dbReference>
<keyword evidence="2 5" id="KW-0812">Transmembrane</keyword>
<evidence type="ECO:0000256" key="2">
    <source>
        <dbReference type="ARBA" id="ARBA00022692"/>
    </source>
</evidence>
<dbReference type="InterPro" id="IPR002810">
    <property type="entry name" value="NfeD-like_C"/>
</dbReference>
<dbReference type="AlphaFoldDB" id="A0A0B8QVA1"/>
<proteinExistence type="predicted"/>
<feature type="transmembrane region" description="Helical" evidence="5">
    <location>
        <begin position="12"/>
        <end position="34"/>
    </location>
</feature>
<evidence type="ECO:0000256" key="4">
    <source>
        <dbReference type="ARBA" id="ARBA00023136"/>
    </source>
</evidence>
<accession>A0A0B8QVA1</accession>
<gene>
    <name evidence="7" type="ORF">JCM19241_777</name>
</gene>
<evidence type="ECO:0000259" key="6">
    <source>
        <dbReference type="Pfam" id="PF01957"/>
    </source>
</evidence>
<keyword evidence="7" id="KW-0378">Hydrolase</keyword>
<keyword evidence="3 5" id="KW-1133">Transmembrane helix</keyword>
<evidence type="ECO:0000313" key="8">
    <source>
        <dbReference type="Proteomes" id="UP000031666"/>
    </source>
</evidence>
<organism evidence="7 8">
    <name type="scientific">Vibrio ishigakensis</name>
    <dbReference type="NCBI Taxonomy" id="1481914"/>
    <lineage>
        <taxon>Bacteria</taxon>
        <taxon>Pseudomonadati</taxon>
        <taxon>Pseudomonadota</taxon>
        <taxon>Gammaproteobacteria</taxon>
        <taxon>Vibrionales</taxon>
        <taxon>Vibrionaceae</taxon>
        <taxon>Vibrio</taxon>
    </lineage>
</organism>
<dbReference type="EMBL" id="BBSC01000011">
    <property type="protein sequence ID" value="GAM78049.1"/>
    <property type="molecule type" value="Genomic_DNA"/>
</dbReference>
<sequence length="107" mass="11447">MDSELPNFQIAIPLILGVAIFSVALILLTVGLLLKVRRRAVTTGVEAYSGKVAVVIDDFVGSAGRVQMDGALWQAHLSRTESLKKGDKVTVTRIDGLTLTVIPDSDN</sequence>
<dbReference type="Gene3D" id="2.40.50.140">
    <property type="entry name" value="Nucleic acid-binding proteins"/>
    <property type="match status" value="1"/>
</dbReference>
<dbReference type="Proteomes" id="UP000031666">
    <property type="component" value="Unassembled WGS sequence"/>
</dbReference>